<dbReference type="STRING" id="2138.SMSRO_v1c07950"/>
<dbReference type="GO" id="GO:0005737">
    <property type="term" value="C:cytoplasm"/>
    <property type="evidence" value="ECO:0007669"/>
    <property type="project" value="UniProtKB-SubCell"/>
</dbReference>
<dbReference type="AlphaFoldDB" id="A0A2P6FC65"/>
<evidence type="ECO:0000256" key="2">
    <source>
        <dbReference type="ARBA" id="ARBA00022763"/>
    </source>
</evidence>
<comment type="similarity">
    <text evidence="6">Belongs to the RuvA family.</text>
</comment>
<keyword evidence="7" id="KW-0547">Nucleotide-binding</keyword>
<dbReference type="SUPFAM" id="SSF47781">
    <property type="entry name" value="RuvA domain 2-like"/>
    <property type="match status" value="1"/>
</dbReference>
<evidence type="ECO:0000313" key="8">
    <source>
        <dbReference type="Proteomes" id="UP000031565"/>
    </source>
</evidence>
<keyword evidence="5 6" id="KW-0234">DNA repair</keyword>
<dbReference type="GO" id="GO:0006310">
    <property type="term" value="P:DNA recombination"/>
    <property type="evidence" value="ECO:0007669"/>
    <property type="project" value="UniProtKB-UniRule"/>
</dbReference>
<keyword evidence="3 6" id="KW-0238">DNA-binding</keyword>
<dbReference type="GO" id="GO:0048476">
    <property type="term" value="C:Holliday junction resolvase complex"/>
    <property type="evidence" value="ECO:0007669"/>
    <property type="project" value="UniProtKB-UniRule"/>
</dbReference>
<keyword evidence="7" id="KW-0067">ATP-binding</keyword>
<protein>
    <recommendedName>
        <fullName evidence="6">Holliday junction branch migration complex subunit RuvA</fullName>
    </recommendedName>
</protein>
<name>A0A2P6FC65_9MOLU</name>
<dbReference type="Proteomes" id="UP000031565">
    <property type="component" value="Unassembled WGS sequence"/>
</dbReference>
<evidence type="ECO:0000256" key="4">
    <source>
        <dbReference type="ARBA" id="ARBA00023172"/>
    </source>
</evidence>
<dbReference type="HAMAP" id="MF_00031">
    <property type="entry name" value="DNA_HJ_migration_RuvA"/>
    <property type="match status" value="1"/>
</dbReference>
<comment type="subcellular location">
    <subcellularLocation>
        <location evidence="6">Cytoplasm</location>
    </subcellularLocation>
</comment>
<dbReference type="Gene3D" id="1.10.150.20">
    <property type="entry name" value="5' to 3' exonuclease, C-terminal subdomain"/>
    <property type="match status" value="1"/>
</dbReference>
<feature type="region of interest" description="Domain I" evidence="6">
    <location>
        <begin position="1"/>
        <end position="64"/>
    </location>
</feature>
<organism evidence="7 8">
    <name type="scientific">Spiroplasma poulsonii</name>
    <dbReference type="NCBI Taxonomy" id="2138"/>
    <lineage>
        <taxon>Bacteria</taxon>
        <taxon>Bacillati</taxon>
        <taxon>Mycoplasmatota</taxon>
        <taxon>Mollicutes</taxon>
        <taxon>Entomoplasmatales</taxon>
        <taxon>Spiroplasmataceae</taxon>
        <taxon>Spiroplasma</taxon>
    </lineage>
</organism>
<keyword evidence="7" id="KW-0378">Hydrolase</keyword>
<comment type="function">
    <text evidence="6">The RuvA-RuvB-RuvC complex processes Holliday junction (HJ) DNA during genetic recombination and DNA repair, while the RuvA-RuvB complex plays an important role in the rescue of blocked DNA replication forks via replication fork reversal (RFR). RuvA specifically binds to HJ cruciform DNA, conferring on it an open structure. The RuvB hexamer acts as an ATP-dependent pump, pulling dsDNA into and through the RuvAB complex. HJ branch migration allows RuvC to scan DNA until it finds its consensus sequence, where it cleaves and resolves the cruciform DNA.</text>
</comment>
<evidence type="ECO:0000256" key="6">
    <source>
        <dbReference type="HAMAP-Rule" id="MF_00031"/>
    </source>
</evidence>
<gene>
    <name evidence="6" type="primary">ruvA</name>
    <name evidence="7" type="ORF">SMSRO_SF008280</name>
</gene>
<dbReference type="InterPro" id="IPR000085">
    <property type="entry name" value="RuvA"/>
</dbReference>
<dbReference type="OrthoDB" id="5293449at2"/>
<dbReference type="GO" id="GO:0000400">
    <property type="term" value="F:four-way junction DNA binding"/>
    <property type="evidence" value="ECO:0007669"/>
    <property type="project" value="UniProtKB-UniRule"/>
</dbReference>
<dbReference type="Gene3D" id="2.40.50.140">
    <property type="entry name" value="Nucleic acid-binding proteins"/>
    <property type="match status" value="1"/>
</dbReference>
<evidence type="ECO:0000256" key="3">
    <source>
        <dbReference type="ARBA" id="ARBA00023125"/>
    </source>
</evidence>
<dbReference type="GO" id="GO:0006281">
    <property type="term" value="P:DNA repair"/>
    <property type="evidence" value="ECO:0007669"/>
    <property type="project" value="UniProtKB-UniRule"/>
</dbReference>
<dbReference type="NCBIfam" id="TIGR00084">
    <property type="entry name" value="ruvA"/>
    <property type="match status" value="1"/>
</dbReference>
<evidence type="ECO:0000256" key="5">
    <source>
        <dbReference type="ARBA" id="ARBA00023204"/>
    </source>
</evidence>
<keyword evidence="7" id="KW-0347">Helicase</keyword>
<comment type="caution">
    <text evidence="6">Lacks conserved residue(s) required for the propagation of feature annotation.</text>
</comment>
<dbReference type="RefSeq" id="WP_040093169.1">
    <property type="nucleotide sequence ID" value="NZ_CM020866.1"/>
</dbReference>
<keyword evidence="2 6" id="KW-0227">DNA damage</keyword>
<accession>A0A2P6FC65</accession>
<sequence length="189" mass="21940">MYDFICGTIYQFNDNVLCLEQNNYGYEIYLVTNKRISFKKAAQIKMYTFLKYDNDACFQWFGFLDLAMKKIFGDLLTIPTIGVKTAVKVLQQISVENLLMFVQQNNIAEIEKLQGLKTHSVRLLLQTLQKIYFKKNYNNLQNKVISCLKELGYSLVVIYSAINSVNPVPTKLDQYLKIVLFKISQIDTV</sequence>
<evidence type="ECO:0000313" key="7">
    <source>
        <dbReference type="EMBL" id="PQM31030.1"/>
    </source>
</evidence>
<dbReference type="InterPro" id="IPR010994">
    <property type="entry name" value="RuvA_2-like"/>
</dbReference>
<comment type="caution">
    <text evidence="7">The sequence shown here is derived from an EMBL/GenBank/DDBJ whole genome shotgun (WGS) entry which is preliminary data.</text>
</comment>
<dbReference type="EMBL" id="JTLV02000001">
    <property type="protein sequence ID" value="PQM31030.1"/>
    <property type="molecule type" value="Genomic_DNA"/>
</dbReference>
<comment type="domain">
    <text evidence="6">Has three domains with a flexible linker between the domains II and III and assumes an 'L' shape. Domain III is highly mobile and contacts RuvB.</text>
</comment>
<comment type="subunit">
    <text evidence="6">Homotetramer. Forms an RuvA(8)-RuvB(12)-Holliday junction (HJ) complex. HJ DNA is sandwiched between 2 RuvA tetramers; dsDNA enters through RuvA and exits via RuvB. An RuvB hexamer assembles on each DNA strand where it exits the tetramer. Each RuvB hexamer is contacted by two RuvA subunits (via domain III) on 2 adjacent RuvB subunits; this complex drives branch migration. In the full resolvosome a probable DNA-RuvA(4)-RuvB(12)-RuvC(2) complex forms which resolves the HJ.</text>
</comment>
<proteinExistence type="inferred from homology"/>
<feature type="region of interest" description="Domain III" evidence="6">
    <location>
        <begin position="143"/>
        <end position="189"/>
    </location>
</feature>
<keyword evidence="1 6" id="KW-0963">Cytoplasm</keyword>
<keyword evidence="8" id="KW-1185">Reference proteome</keyword>
<keyword evidence="4 6" id="KW-0233">DNA recombination</keyword>
<evidence type="ECO:0000256" key="1">
    <source>
        <dbReference type="ARBA" id="ARBA00022490"/>
    </source>
</evidence>
<reference evidence="7 8" key="1">
    <citation type="journal article" date="2015" name="MBio">
        <title>Genome sequence of the Drosophila melanogaster male-killing Spiroplasma strain MSRO endosymbiont.</title>
        <authorList>
            <person name="Paredes J.C."/>
            <person name="Herren J.K."/>
            <person name="Schupfer F."/>
            <person name="Marin R."/>
            <person name="Claverol S."/>
            <person name="Kuo C.H."/>
            <person name="Lemaitre B."/>
            <person name="Beven L."/>
        </authorList>
    </citation>
    <scope>NUCLEOTIDE SEQUENCE [LARGE SCALE GENOMIC DNA]</scope>
    <source>
        <strain evidence="7 8">MSRO</strain>
    </source>
</reference>
<dbReference type="GO" id="GO:0003678">
    <property type="term" value="F:DNA helicase activity"/>
    <property type="evidence" value="ECO:0007669"/>
    <property type="project" value="InterPro"/>
</dbReference>
<dbReference type="InterPro" id="IPR012340">
    <property type="entry name" value="NA-bd_OB-fold"/>
</dbReference>